<dbReference type="AlphaFoldDB" id="A0AAN8R6R7"/>
<dbReference type="SUPFAM" id="SSF54160">
    <property type="entry name" value="Chromo domain-like"/>
    <property type="match status" value="1"/>
</dbReference>
<proteinExistence type="predicted"/>
<keyword evidence="4" id="KW-1185">Reference proteome</keyword>
<dbReference type="EMBL" id="JAGTTL010000011">
    <property type="protein sequence ID" value="KAK6315607.1"/>
    <property type="molecule type" value="Genomic_DNA"/>
</dbReference>
<dbReference type="Pfam" id="PF24626">
    <property type="entry name" value="SH3_Tf2-1"/>
    <property type="match status" value="1"/>
</dbReference>
<evidence type="ECO:0000313" key="4">
    <source>
        <dbReference type="Proteomes" id="UP001356427"/>
    </source>
</evidence>
<comment type="subcellular location">
    <subcellularLocation>
        <location evidence="1">Nucleus</location>
    </subcellularLocation>
</comment>
<dbReference type="PROSITE" id="PS50013">
    <property type="entry name" value="CHROMO_2"/>
    <property type="match status" value="1"/>
</dbReference>
<dbReference type="Proteomes" id="UP001356427">
    <property type="component" value="Unassembled WGS sequence"/>
</dbReference>
<sequence length="208" mass="23529">MGYQPPLFPAQEKELAVPSVQENLRRCQRVWSDAREALLRTTDRNKTTADRSRTPAPVFHPGQEVWLSSKNVPLRTKSRKLSPRYLGPFVVESIVNPAAVRLKLPSAMKIHPTFHVSQLKPVSSSLLCPPADPPPPVRLIDDHPAYTVSRLQDSRRRGRGLQYLVDWEGYGPEERSWVPKRFVLDPQLITDFHHDNPDRPGGSPGGDH</sequence>
<evidence type="ECO:0000256" key="1">
    <source>
        <dbReference type="ARBA" id="ARBA00004123"/>
    </source>
</evidence>
<dbReference type="Pfam" id="PF00385">
    <property type="entry name" value="Chromo"/>
    <property type="match status" value="1"/>
</dbReference>
<evidence type="ECO:0000313" key="3">
    <source>
        <dbReference type="EMBL" id="KAK6315607.1"/>
    </source>
</evidence>
<protein>
    <recommendedName>
        <fullName evidence="2">Chromo domain-containing protein</fullName>
    </recommendedName>
</protein>
<dbReference type="InterPro" id="IPR016197">
    <property type="entry name" value="Chromo-like_dom_sf"/>
</dbReference>
<organism evidence="3 4">
    <name type="scientific">Coregonus suidteri</name>
    <dbReference type="NCBI Taxonomy" id="861788"/>
    <lineage>
        <taxon>Eukaryota</taxon>
        <taxon>Metazoa</taxon>
        <taxon>Chordata</taxon>
        <taxon>Craniata</taxon>
        <taxon>Vertebrata</taxon>
        <taxon>Euteleostomi</taxon>
        <taxon>Actinopterygii</taxon>
        <taxon>Neopterygii</taxon>
        <taxon>Teleostei</taxon>
        <taxon>Protacanthopterygii</taxon>
        <taxon>Salmoniformes</taxon>
        <taxon>Salmonidae</taxon>
        <taxon>Coregoninae</taxon>
        <taxon>Coregonus</taxon>
    </lineage>
</organism>
<comment type="caution">
    <text evidence="3">The sequence shown here is derived from an EMBL/GenBank/DDBJ whole genome shotgun (WGS) entry which is preliminary data.</text>
</comment>
<dbReference type="GO" id="GO:0005634">
    <property type="term" value="C:nucleus"/>
    <property type="evidence" value="ECO:0007669"/>
    <property type="project" value="UniProtKB-SubCell"/>
</dbReference>
<gene>
    <name evidence="3" type="ORF">J4Q44_G00131310</name>
</gene>
<dbReference type="InterPro" id="IPR000953">
    <property type="entry name" value="Chromo/chromo_shadow_dom"/>
</dbReference>
<evidence type="ECO:0000259" key="2">
    <source>
        <dbReference type="PROSITE" id="PS50013"/>
    </source>
</evidence>
<dbReference type="PANTHER" id="PTHR46148">
    <property type="entry name" value="CHROMO DOMAIN-CONTAINING PROTEIN"/>
    <property type="match status" value="1"/>
</dbReference>
<dbReference type="Gene3D" id="2.40.50.40">
    <property type="match status" value="1"/>
</dbReference>
<dbReference type="SMART" id="SM00298">
    <property type="entry name" value="CHROMO"/>
    <property type="match status" value="1"/>
</dbReference>
<dbReference type="PANTHER" id="PTHR46148:SF57">
    <property type="entry name" value="OS12G0499874 PROTEIN"/>
    <property type="match status" value="1"/>
</dbReference>
<accession>A0AAN8R6R7</accession>
<name>A0AAN8R6R7_9TELE</name>
<feature type="domain" description="Chromo" evidence="2">
    <location>
        <begin position="146"/>
        <end position="204"/>
    </location>
</feature>
<dbReference type="InterPro" id="IPR056924">
    <property type="entry name" value="SH3_Tf2-1"/>
</dbReference>
<reference evidence="3 4" key="1">
    <citation type="submission" date="2021-04" db="EMBL/GenBank/DDBJ databases">
        <authorList>
            <person name="De Guttry C."/>
            <person name="Zahm M."/>
            <person name="Klopp C."/>
            <person name="Cabau C."/>
            <person name="Louis A."/>
            <person name="Berthelot C."/>
            <person name="Parey E."/>
            <person name="Roest Crollius H."/>
            <person name="Montfort J."/>
            <person name="Robinson-Rechavi M."/>
            <person name="Bucao C."/>
            <person name="Bouchez O."/>
            <person name="Gislard M."/>
            <person name="Lluch J."/>
            <person name="Milhes M."/>
            <person name="Lampietro C."/>
            <person name="Lopez Roques C."/>
            <person name="Donnadieu C."/>
            <person name="Braasch I."/>
            <person name="Desvignes T."/>
            <person name="Postlethwait J."/>
            <person name="Bobe J."/>
            <person name="Wedekind C."/>
            <person name="Guiguen Y."/>
        </authorList>
    </citation>
    <scope>NUCLEOTIDE SEQUENCE [LARGE SCALE GENOMIC DNA]</scope>
    <source>
        <strain evidence="3">Cs_M1</strain>
        <tissue evidence="3">Blood</tissue>
    </source>
</reference>
<dbReference type="InterPro" id="IPR023780">
    <property type="entry name" value="Chromo_domain"/>
</dbReference>